<dbReference type="InParanoid" id="A0A165QPX0"/>
<evidence type="ECO:0000259" key="3">
    <source>
        <dbReference type="PROSITE" id="PS50071"/>
    </source>
</evidence>
<sequence length="190" mass="21623">MSSKVFNEAQLKILEEEFQKIRAAGLPRPTKKARAAIATALSPLGTSTVTRQDIGKWFGRRARKADGVKLLQPKSTEQTAMLKESFDRNPYPDDEEQKRLIFATLLTKRQISDWFKKQRSLRSDELRARGYPARAWGEPGPTNSAALKKMWNGVEVERVALQNKKVAEGKEANKKRLPFTDITNEFFEAD</sequence>
<evidence type="ECO:0000313" key="5">
    <source>
        <dbReference type="Proteomes" id="UP000077266"/>
    </source>
</evidence>
<dbReference type="GO" id="GO:0003677">
    <property type="term" value="F:DNA binding"/>
    <property type="evidence" value="ECO:0007669"/>
    <property type="project" value="UniProtKB-UniRule"/>
</dbReference>
<organism evidence="4 5">
    <name type="scientific">Exidia glandulosa HHB12029</name>
    <dbReference type="NCBI Taxonomy" id="1314781"/>
    <lineage>
        <taxon>Eukaryota</taxon>
        <taxon>Fungi</taxon>
        <taxon>Dikarya</taxon>
        <taxon>Basidiomycota</taxon>
        <taxon>Agaricomycotina</taxon>
        <taxon>Agaricomycetes</taxon>
        <taxon>Auriculariales</taxon>
        <taxon>Exidiaceae</taxon>
        <taxon>Exidia</taxon>
    </lineage>
</organism>
<dbReference type="Pfam" id="PF00046">
    <property type="entry name" value="Homeodomain"/>
    <property type="match status" value="1"/>
</dbReference>
<dbReference type="AlphaFoldDB" id="A0A165QPX0"/>
<dbReference type="EMBL" id="KV425882">
    <property type="protein sequence ID" value="KZW03913.1"/>
    <property type="molecule type" value="Genomic_DNA"/>
</dbReference>
<keyword evidence="5" id="KW-1185">Reference proteome</keyword>
<dbReference type="InterPro" id="IPR001356">
    <property type="entry name" value="HD"/>
</dbReference>
<accession>A0A165QPX0</accession>
<dbReference type="GO" id="GO:0005634">
    <property type="term" value="C:nucleus"/>
    <property type="evidence" value="ECO:0007669"/>
    <property type="project" value="UniProtKB-SubCell"/>
</dbReference>
<dbReference type="PROSITE" id="PS50071">
    <property type="entry name" value="HOMEOBOX_2"/>
    <property type="match status" value="2"/>
</dbReference>
<dbReference type="InterPro" id="IPR009057">
    <property type="entry name" value="Homeodomain-like_sf"/>
</dbReference>
<evidence type="ECO:0000313" key="4">
    <source>
        <dbReference type="EMBL" id="KZW03913.1"/>
    </source>
</evidence>
<name>A0A165QPX0_EXIGL</name>
<dbReference type="CDD" id="cd00086">
    <property type="entry name" value="homeodomain"/>
    <property type="match status" value="1"/>
</dbReference>
<proteinExistence type="predicted"/>
<protein>
    <recommendedName>
        <fullName evidence="3">Homeobox domain-containing protein</fullName>
    </recommendedName>
</protein>
<comment type="subcellular location">
    <subcellularLocation>
        <location evidence="1 2">Nucleus</location>
    </subcellularLocation>
</comment>
<evidence type="ECO:0000256" key="1">
    <source>
        <dbReference type="PROSITE-ProRule" id="PRU00108"/>
    </source>
</evidence>
<feature type="domain" description="Homeobox" evidence="3">
    <location>
        <begin position="75"/>
        <end position="125"/>
    </location>
</feature>
<evidence type="ECO:0000256" key="2">
    <source>
        <dbReference type="RuleBase" id="RU000682"/>
    </source>
</evidence>
<reference evidence="4 5" key="1">
    <citation type="journal article" date="2016" name="Mol. Biol. Evol.">
        <title>Comparative Genomics of Early-Diverging Mushroom-Forming Fungi Provides Insights into the Origins of Lignocellulose Decay Capabilities.</title>
        <authorList>
            <person name="Nagy L.G."/>
            <person name="Riley R."/>
            <person name="Tritt A."/>
            <person name="Adam C."/>
            <person name="Daum C."/>
            <person name="Floudas D."/>
            <person name="Sun H."/>
            <person name="Yadav J.S."/>
            <person name="Pangilinan J."/>
            <person name="Larsson K.H."/>
            <person name="Matsuura K."/>
            <person name="Barry K."/>
            <person name="Labutti K."/>
            <person name="Kuo R."/>
            <person name="Ohm R.A."/>
            <person name="Bhattacharya S.S."/>
            <person name="Shirouzu T."/>
            <person name="Yoshinaga Y."/>
            <person name="Martin F.M."/>
            <person name="Grigoriev I.V."/>
            <person name="Hibbett D.S."/>
        </authorList>
    </citation>
    <scope>NUCLEOTIDE SEQUENCE [LARGE SCALE GENOMIC DNA]</scope>
    <source>
        <strain evidence="4 5">HHB12029</strain>
    </source>
</reference>
<dbReference type="Proteomes" id="UP000077266">
    <property type="component" value="Unassembled WGS sequence"/>
</dbReference>
<keyword evidence="1 2" id="KW-0371">Homeobox</keyword>
<feature type="domain" description="Homeobox" evidence="3">
    <location>
        <begin position="1"/>
        <end position="68"/>
    </location>
</feature>
<dbReference type="SUPFAM" id="SSF46689">
    <property type="entry name" value="Homeodomain-like"/>
    <property type="match status" value="2"/>
</dbReference>
<feature type="DNA-binding region" description="Homeobox" evidence="1">
    <location>
        <begin position="3"/>
        <end position="69"/>
    </location>
</feature>
<dbReference type="OrthoDB" id="6159439at2759"/>
<feature type="DNA-binding region" description="Homeobox" evidence="1">
    <location>
        <begin position="77"/>
        <end position="126"/>
    </location>
</feature>
<dbReference type="Gene3D" id="1.10.10.60">
    <property type="entry name" value="Homeodomain-like"/>
    <property type="match status" value="1"/>
</dbReference>
<dbReference type="SMART" id="SM00389">
    <property type="entry name" value="HOX"/>
    <property type="match status" value="1"/>
</dbReference>
<keyword evidence="1 2" id="KW-0539">Nucleus</keyword>
<keyword evidence="1 2" id="KW-0238">DNA-binding</keyword>
<gene>
    <name evidence="4" type="ORF">EXIGLDRAFT_827856</name>
</gene>